<dbReference type="InterPro" id="IPR006311">
    <property type="entry name" value="TAT_signal"/>
</dbReference>
<evidence type="ECO:0000313" key="2">
    <source>
        <dbReference type="EMBL" id="BBB29518.1"/>
    </source>
</evidence>
<dbReference type="PROSITE" id="PS51318">
    <property type="entry name" value="TAT"/>
    <property type="match status" value="1"/>
</dbReference>
<dbReference type="Gene3D" id="3.40.190.170">
    <property type="entry name" value="Bacterial extracellular solute-binding protein, family 7"/>
    <property type="match status" value="1"/>
</dbReference>
<proteinExistence type="predicted"/>
<dbReference type="PANTHER" id="PTHR33376">
    <property type="match status" value="1"/>
</dbReference>
<keyword evidence="1" id="KW-0732">Signal</keyword>
<dbReference type="EMBL" id="AP014546">
    <property type="protein sequence ID" value="BBB29518.1"/>
    <property type="molecule type" value="Genomic_DNA"/>
</dbReference>
<sequence length="414" mass="45989">MAKIITSSKPEQGSVSRRDFFRVAATYGMSSTMLAATALGSFTLPQLAQAAEGNAKRRYKKEAKHVLKFGASGFNENNLLIERAGCIDFLNDIEERTDGEIRVEFIGDNQICGQLNCVKKTQQGIVDMFTASTQNSAGGAPYLNVLDYAYMFPTRASQYHFLYHPDSQKLLRDPLRKKHGLQFLFSHCELRGLQMGLGWKDKPLITSIEQLRGTKNRVTGTQLGRIAMQLLELNPVPIAWSETLDGLKQGLIDGAETWAGAVGYANMSPVVSQSVDLRFFCGTEATMMSASMFDSFSGDLQDAVMESSYLTQVKIQAAQEAALVNTVGASTPSLPGTLFHKHGVRMASLSDEERAKAERICAPEFNPEPWTQWRERLDKWSGGQDTYGSIHKIAREIPRDMLAENVAPRRWWKG</sequence>
<keyword evidence="3" id="KW-1185">Reference proteome</keyword>
<dbReference type="KEGG" id="njp:NEJAP_1566"/>
<dbReference type="GO" id="GO:0055085">
    <property type="term" value="P:transmembrane transport"/>
    <property type="evidence" value="ECO:0007669"/>
    <property type="project" value="InterPro"/>
</dbReference>
<name>A0A7R6PU45_9GAMM</name>
<dbReference type="InterPro" id="IPR038404">
    <property type="entry name" value="TRAP_DctP_sf"/>
</dbReference>
<dbReference type="InterPro" id="IPR018389">
    <property type="entry name" value="DctP_fam"/>
</dbReference>
<gene>
    <name evidence="2" type="ORF">NEJAP_1566</name>
</gene>
<evidence type="ECO:0000256" key="1">
    <source>
        <dbReference type="ARBA" id="ARBA00022729"/>
    </source>
</evidence>
<reference evidence="2 3" key="1">
    <citation type="journal article" date="2008" name="Int. J. Syst. Evol. Microbiol.">
        <title>Neptunomonas japonica sp. nov., an Osedax japonicus symbiont-like bacterium isolated from sediment adjacent to sperm whale carcasses off Kagoshima, Japan.</title>
        <authorList>
            <person name="Miyazaki M."/>
            <person name="Nogi Y."/>
            <person name="Fujiwara Y."/>
            <person name="Kawato M."/>
            <person name="Kubokawa K."/>
            <person name="Horikoshi K."/>
        </authorList>
    </citation>
    <scope>NUCLEOTIDE SEQUENCE [LARGE SCALE GENOMIC DNA]</scope>
    <source>
        <strain evidence="2 3">JAMM 1380</strain>
    </source>
</reference>
<organism evidence="2 3">
    <name type="scientific">Neptunomonas japonica JAMM 1380</name>
    <dbReference type="NCBI Taxonomy" id="1441457"/>
    <lineage>
        <taxon>Bacteria</taxon>
        <taxon>Pseudomonadati</taxon>
        <taxon>Pseudomonadota</taxon>
        <taxon>Gammaproteobacteria</taxon>
        <taxon>Oceanospirillales</taxon>
        <taxon>Oceanospirillaceae</taxon>
        <taxon>Neptunomonas</taxon>
    </lineage>
</organism>
<dbReference type="RefSeq" id="WP_201350131.1">
    <property type="nucleotide sequence ID" value="NZ_AP014546.1"/>
</dbReference>
<dbReference type="AlphaFoldDB" id="A0A7R6PU45"/>
<evidence type="ECO:0000313" key="3">
    <source>
        <dbReference type="Proteomes" id="UP000595332"/>
    </source>
</evidence>
<dbReference type="PANTHER" id="PTHR33376:SF5">
    <property type="entry name" value="EXTRACYTOPLASMIC SOLUTE RECEPTOR PROTEIN"/>
    <property type="match status" value="1"/>
</dbReference>
<dbReference type="Pfam" id="PF03480">
    <property type="entry name" value="DctP"/>
    <property type="match status" value="1"/>
</dbReference>
<dbReference type="NCBIfam" id="NF037995">
    <property type="entry name" value="TRAP_S1"/>
    <property type="match status" value="1"/>
</dbReference>
<dbReference type="Proteomes" id="UP000595332">
    <property type="component" value="Chromosome"/>
</dbReference>
<protein>
    <submittedName>
        <fullName evidence="2">TRAP dicarboxylate transporter DctP subunit</fullName>
    </submittedName>
</protein>
<accession>A0A7R6PU45</accession>